<dbReference type="AlphaFoldDB" id="A0A5E4R0A0"/>
<dbReference type="SMART" id="SM00595">
    <property type="entry name" value="MADF"/>
    <property type="match status" value="1"/>
</dbReference>
<evidence type="ECO:0000259" key="1">
    <source>
        <dbReference type="PROSITE" id="PS51029"/>
    </source>
</evidence>
<evidence type="ECO:0000313" key="2">
    <source>
        <dbReference type="EMBL" id="VVD02903.1"/>
    </source>
</evidence>
<name>A0A5E4R0A0_9NEOP</name>
<gene>
    <name evidence="2" type="ORF">LSINAPIS_LOCUS13006</name>
</gene>
<dbReference type="Pfam" id="PF10545">
    <property type="entry name" value="MADF_DNA_bdg"/>
    <property type="match status" value="1"/>
</dbReference>
<organism evidence="2 3">
    <name type="scientific">Leptidea sinapis</name>
    <dbReference type="NCBI Taxonomy" id="189913"/>
    <lineage>
        <taxon>Eukaryota</taxon>
        <taxon>Metazoa</taxon>
        <taxon>Ecdysozoa</taxon>
        <taxon>Arthropoda</taxon>
        <taxon>Hexapoda</taxon>
        <taxon>Insecta</taxon>
        <taxon>Pterygota</taxon>
        <taxon>Neoptera</taxon>
        <taxon>Endopterygota</taxon>
        <taxon>Lepidoptera</taxon>
        <taxon>Glossata</taxon>
        <taxon>Ditrysia</taxon>
        <taxon>Papilionoidea</taxon>
        <taxon>Pieridae</taxon>
        <taxon>Dismorphiinae</taxon>
        <taxon>Leptidea</taxon>
    </lineage>
</organism>
<reference evidence="2 3" key="1">
    <citation type="submission" date="2017-07" db="EMBL/GenBank/DDBJ databases">
        <authorList>
            <person name="Talla V."/>
            <person name="Backstrom N."/>
        </authorList>
    </citation>
    <scope>NUCLEOTIDE SEQUENCE [LARGE SCALE GENOMIC DNA]</scope>
</reference>
<dbReference type="PANTHER" id="PTHR21505:SF12">
    <property type="entry name" value="MADF DOMAIN-CONTAINING PROTEIN-RELATED"/>
    <property type="match status" value="1"/>
</dbReference>
<dbReference type="EMBL" id="FZQP02006443">
    <property type="protein sequence ID" value="VVD02903.1"/>
    <property type="molecule type" value="Genomic_DNA"/>
</dbReference>
<sequence length="260" mass="29682">MEWTKDKTLKLIDLLQLNASLWNPSLCDSRKSKQRRKEELLGISDILGISVFDVTKKIQHLRTQYNREAARESRTTADDPSYVYVSNWYAFEYLHFLKDPNKPYRIVQVSDNGDENRTTKSNVAYNYESKLDVLLSHSKVTDRNVSKPEVLTSASISTKDEYAVFAEYIANELRPLKDEKHFLIAKKKILDVIFEVKMGMIGENRIDQPCVGYTASQSEPTSMSSDKIYANNQPSINTIGDSLPPSHSQPSSAMNDIIIY</sequence>
<feature type="domain" description="MADF" evidence="1">
    <location>
        <begin position="10"/>
        <end position="102"/>
    </location>
</feature>
<dbReference type="PROSITE" id="PS51029">
    <property type="entry name" value="MADF"/>
    <property type="match status" value="1"/>
</dbReference>
<dbReference type="Proteomes" id="UP000324832">
    <property type="component" value="Unassembled WGS sequence"/>
</dbReference>
<accession>A0A5E4R0A0</accession>
<dbReference type="PANTHER" id="PTHR21505">
    <property type="entry name" value="MADF DOMAIN-CONTAINING PROTEIN-RELATED"/>
    <property type="match status" value="1"/>
</dbReference>
<evidence type="ECO:0000313" key="3">
    <source>
        <dbReference type="Proteomes" id="UP000324832"/>
    </source>
</evidence>
<protein>
    <recommendedName>
        <fullName evidence="1">MADF domain-containing protein</fullName>
    </recommendedName>
</protein>
<proteinExistence type="predicted"/>
<keyword evidence="3" id="KW-1185">Reference proteome</keyword>
<dbReference type="InterPro" id="IPR006578">
    <property type="entry name" value="MADF-dom"/>
</dbReference>